<evidence type="ECO:0000313" key="1">
    <source>
        <dbReference type="EMBL" id="URE16262.1"/>
    </source>
</evidence>
<reference evidence="1" key="1">
    <citation type="submission" date="2022-05" db="EMBL/GenBank/DDBJ databases">
        <title>The Musa troglodytarum L. genome provides insights into the mechanism of non-climacteric behaviour and enrichment of carotenoids.</title>
        <authorList>
            <person name="Wang J."/>
        </authorList>
    </citation>
    <scope>NUCLEOTIDE SEQUENCE</scope>
    <source>
        <tissue evidence="1">Leaf</tissue>
    </source>
</reference>
<name>A0A9E7GPW3_9LILI</name>
<dbReference type="AlphaFoldDB" id="A0A9E7GPW3"/>
<dbReference type="EMBL" id="CP097509">
    <property type="protein sequence ID" value="URE16262.1"/>
    <property type="molecule type" value="Genomic_DNA"/>
</dbReference>
<organism evidence="1 2">
    <name type="scientific">Musa troglodytarum</name>
    <name type="common">fe'i banana</name>
    <dbReference type="NCBI Taxonomy" id="320322"/>
    <lineage>
        <taxon>Eukaryota</taxon>
        <taxon>Viridiplantae</taxon>
        <taxon>Streptophyta</taxon>
        <taxon>Embryophyta</taxon>
        <taxon>Tracheophyta</taxon>
        <taxon>Spermatophyta</taxon>
        <taxon>Magnoliopsida</taxon>
        <taxon>Liliopsida</taxon>
        <taxon>Zingiberales</taxon>
        <taxon>Musaceae</taxon>
        <taxon>Musa</taxon>
    </lineage>
</organism>
<sequence>MRTFSGYHESQSIIWRKLVSWIMRKHMLTLISIFSYPNPSTKYRNLCNEKRTNRLLDL</sequence>
<protein>
    <submittedName>
        <fullName evidence="1">Uncharacterized protein</fullName>
    </submittedName>
</protein>
<accession>A0A9E7GPW3</accession>
<keyword evidence="2" id="KW-1185">Reference proteome</keyword>
<dbReference type="Proteomes" id="UP001055439">
    <property type="component" value="Chromosome 7"/>
</dbReference>
<evidence type="ECO:0000313" key="2">
    <source>
        <dbReference type="Proteomes" id="UP001055439"/>
    </source>
</evidence>
<proteinExistence type="predicted"/>
<gene>
    <name evidence="1" type="ORF">MUK42_37647</name>
</gene>